<dbReference type="InterPro" id="IPR011814">
    <property type="entry name" value="BioC"/>
</dbReference>
<keyword evidence="4 8" id="KW-0489">Methyltransferase</keyword>
<dbReference type="AlphaFoldDB" id="A0AB39H874"/>
<dbReference type="Pfam" id="PF08241">
    <property type="entry name" value="Methyltransf_11"/>
    <property type="match status" value="1"/>
</dbReference>
<evidence type="ECO:0000256" key="6">
    <source>
        <dbReference type="ARBA" id="ARBA00022691"/>
    </source>
</evidence>
<dbReference type="GO" id="GO:0009102">
    <property type="term" value="P:biotin biosynthetic process"/>
    <property type="evidence" value="ECO:0007669"/>
    <property type="project" value="UniProtKB-UniRule"/>
</dbReference>
<feature type="domain" description="Methyltransferase type 11" evidence="9">
    <location>
        <begin position="59"/>
        <end position="150"/>
    </location>
</feature>
<dbReference type="GO" id="GO:0010340">
    <property type="term" value="F:carboxyl-O-methyltransferase activity"/>
    <property type="evidence" value="ECO:0007669"/>
    <property type="project" value="UniProtKB-UniRule"/>
</dbReference>
<comment type="function">
    <text evidence="8">Converts the free carboxyl group of a malonyl-thioester to its methyl ester by transfer of a methyl group from S-adenosyl-L-methionine (SAM). It allows to synthesize pimeloyl-ACP via the fatty acid synthetic pathway.</text>
</comment>
<comment type="catalytic activity">
    <reaction evidence="1 8">
        <text>malonyl-[ACP] + S-adenosyl-L-methionine = malonyl-[ACP] methyl ester + S-adenosyl-L-homocysteine</text>
        <dbReference type="Rhea" id="RHEA:17105"/>
        <dbReference type="Rhea" id="RHEA-COMP:9623"/>
        <dbReference type="Rhea" id="RHEA-COMP:9954"/>
        <dbReference type="ChEBI" id="CHEBI:57856"/>
        <dbReference type="ChEBI" id="CHEBI:59789"/>
        <dbReference type="ChEBI" id="CHEBI:78449"/>
        <dbReference type="ChEBI" id="CHEBI:78845"/>
        <dbReference type="EC" id="2.1.1.197"/>
    </reaction>
</comment>
<dbReference type="InterPro" id="IPR050602">
    <property type="entry name" value="Malonyl-ACP_OMT"/>
</dbReference>
<accession>A0AB39H874</accession>
<dbReference type="CDD" id="cd02440">
    <property type="entry name" value="AdoMet_MTases"/>
    <property type="match status" value="1"/>
</dbReference>
<dbReference type="GO" id="GO:0032259">
    <property type="term" value="P:methylation"/>
    <property type="evidence" value="ECO:0007669"/>
    <property type="project" value="UniProtKB-KW"/>
</dbReference>
<evidence type="ECO:0000313" key="10">
    <source>
        <dbReference type="EMBL" id="XDK24214.1"/>
    </source>
</evidence>
<reference evidence="10" key="1">
    <citation type="submission" date="2024-07" db="EMBL/GenBank/DDBJ databases">
        <title>Genome Analysis of a Potential Novel Vibrio Species Secreting pH- and Thermo-stable Alginate Lyase and its Application in Producing Alginate Oligosaccharides.</title>
        <authorList>
            <person name="Huang H."/>
            <person name="Bao K."/>
        </authorList>
    </citation>
    <scope>NUCLEOTIDE SEQUENCE</scope>
    <source>
        <strain evidence="10">HB236076</strain>
    </source>
</reference>
<comment type="similarity">
    <text evidence="8">Belongs to the methyltransferase superfamily.</text>
</comment>
<dbReference type="KEGG" id="vih:AB0763_08225"/>
<dbReference type="SUPFAM" id="SSF53335">
    <property type="entry name" value="S-adenosyl-L-methionine-dependent methyltransferases"/>
    <property type="match status" value="1"/>
</dbReference>
<dbReference type="Gene3D" id="3.40.50.150">
    <property type="entry name" value="Vaccinia Virus protein VP39"/>
    <property type="match status" value="1"/>
</dbReference>
<keyword evidence="5 8" id="KW-0808">Transferase</keyword>
<evidence type="ECO:0000256" key="3">
    <source>
        <dbReference type="ARBA" id="ARBA00012327"/>
    </source>
</evidence>
<dbReference type="PANTHER" id="PTHR13090">
    <property type="entry name" value="ARGININE-HYDROXYLASE NDUFAF5, MITOCHONDRIAL"/>
    <property type="match status" value="1"/>
</dbReference>
<protein>
    <recommendedName>
        <fullName evidence="3 8">Malonyl-[acyl-carrier protein] O-methyltransferase</fullName>
        <shortName evidence="8">Malonyl-ACP O-methyltransferase</shortName>
        <ecNumber evidence="3 8">2.1.1.197</ecNumber>
    </recommendedName>
    <alternativeName>
        <fullName evidence="8">Biotin synthesis protein BioC</fullName>
    </alternativeName>
</protein>
<dbReference type="EC" id="2.1.1.197" evidence="3 8"/>
<evidence type="ECO:0000256" key="8">
    <source>
        <dbReference type="HAMAP-Rule" id="MF_00835"/>
    </source>
</evidence>
<proteinExistence type="inferred from homology"/>
<sequence>MKPSKTMNTEGRTDKRQQSIAHCFSRAAAHYDRHAHFQRQVGATVMTLLPQSLVGKHVVDIGSGTGYMAKQCMARGARVTCVDLSISMHQQAKLRCGERQVDYLVADAAFLPLVNQSADFVVSNLALQWCQPLSTSLAEIQRILKPNGQAHFSTLLAGSLSELRQAYCRAGLAPNINRFLSFNQVNIAMAQVATGQSRLRLENVQLDYERVVDLLRDLKGIGATYVEQRQHQNLNRKTLSGLERAFAQLCSSNSGLNVTYQVGIGSFYNE</sequence>
<evidence type="ECO:0000256" key="1">
    <source>
        <dbReference type="ARBA" id="ARBA00000852"/>
    </source>
</evidence>
<dbReference type="EMBL" id="CP162601">
    <property type="protein sequence ID" value="XDK24214.1"/>
    <property type="molecule type" value="Genomic_DNA"/>
</dbReference>
<dbReference type="PANTHER" id="PTHR13090:SF1">
    <property type="entry name" value="ARGININE-HYDROXYLASE NDUFAF5, MITOCHONDRIAL"/>
    <property type="match status" value="1"/>
</dbReference>
<dbReference type="InterPro" id="IPR029063">
    <property type="entry name" value="SAM-dependent_MTases_sf"/>
</dbReference>
<gene>
    <name evidence="8 10" type="primary">bioC</name>
    <name evidence="10" type="ORF">AB0763_08225</name>
</gene>
<evidence type="ECO:0000259" key="9">
    <source>
        <dbReference type="Pfam" id="PF08241"/>
    </source>
</evidence>
<dbReference type="HAMAP" id="MF_00835">
    <property type="entry name" value="BioC"/>
    <property type="match status" value="1"/>
</dbReference>
<keyword evidence="6 8" id="KW-0949">S-adenosyl-L-methionine</keyword>
<organism evidence="10">
    <name type="scientific">Vibrio sp. HB236076</name>
    <dbReference type="NCBI Taxonomy" id="3232307"/>
    <lineage>
        <taxon>Bacteria</taxon>
        <taxon>Pseudomonadati</taxon>
        <taxon>Pseudomonadota</taxon>
        <taxon>Gammaproteobacteria</taxon>
        <taxon>Vibrionales</taxon>
        <taxon>Vibrionaceae</taxon>
        <taxon>Vibrio</taxon>
    </lineage>
</organism>
<dbReference type="InterPro" id="IPR013216">
    <property type="entry name" value="Methyltransf_11"/>
</dbReference>
<evidence type="ECO:0000256" key="4">
    <source>
        <dbReference type="ARBA" id="ARBA00022603"/>
    </source>
</evidence>
<evidence type="ECO:0000256" key="2">
    <source>
        <dbReference type="ARBA" id="ARBA00004746"/>
    </source>
</evidence>
<evidence type="ECO:0000256" key="7">
    <source>
        <dbReference type="ARBA" id="ARBA00022756"/>
    </source>
</evidence>
<keyword evidence="7 8" id="KW-0093">Biotin biosynthesis</keyword>
<dbReference type="GO" id="GO:0102130">
    <property type="term" value="F:malonyl-CoA methyltransferase activity"/>
    <property type="evidence" value="ECO:0007669"/>
    <property type="project" value="UniProtKB-EC"/>
</dbReference>
<dbReference type="GO" id="GO:0008757">
    <property type="term" value="F:S-adenosylmethionine-dependent methyltransferase activity"/>
    <property type="evidence" value="ECO:0007669"/>
    <property type="project" value="InterPro"/>
</dbReference>
<comment type="pathway">
    <text evidence="2 8">Cofactor biosynthesis; biotin biosynthesis.</text>
</comment>
<evidence type="ECO:0000256" key="5">
    <source>
        <dbReference type="ARBA" id="ARBA00022679"/>
    </source>
</evidence>
<dbReference type="NCBIfam" id="TIGR02072">
    <property type="entry name" value="BioC"/>
    <property type="match status" value="1"/>
</dbReference>
<dbReference type="RefSeq" id="WP_306100273.1">
    <property type="nucleotide sequence ID" value="NZ_CP162601.1"/>
</dbReference>
<name>A0AB39H874_9VIBR</name>